<dbReference type="EMBL" id="SRLO01000025">
    <property type="protein sequence ID" value="TNN84633.1"/>
    <property type="molecule type" value="Genomic_DNA"/>
</dbReference>
<evidence type="ECO:0000313" key="1">
    <source>
        <dbReference type="EMBL" id="TNN84633.1"/>
    </source>
</evidence>
<evidence type="ECO:0000313" key="2">
    <source>
        <dbReference type="Proteomes" id="UP000314294"/>
    </source>
</evidence>
<organism evidence="1 2">
    <name type="scientific">Liparis tanakae</name>
    <name type="common">Tanaka's snailfish</name>
    <dbReference type="NCBI Taxonomy" id="230148"/>
    <lineage>
        <taxon>Eukaryota</taxon>
        <taxon>Metazoa</taxon>
        <taxon>Chordata</taxon>
        <taxon>Craniata</taxon>
        <taxon>Vertebrata</taxon>
        <taxon>Euteleostomi</taxon>
        <taxon>Actinopterygii</taxon>
        <taxon>Neopterygii</taxon>
        <taxon>Teleostei</taxon>
        <taxon>Neoteleostei</taxon>
        <taxon>Acanthomorphata</taxon>
        <taxon>Eupercaria</taxon>
        <taxon>Perciformes</taxon>
        <taxon>Cottioidei</taxon>
        <taxon>Cottales</taxon>
        <taxon>Liparidae</taxon>
        <taxon>Liparis</taxon>
    </lineage>
</organism>
<sequence>MFGRPFSRGQEQEGCCAGLQLPLILCNGWGAGDDIKELSEVTEFRVRPWGTISPSFLLNPLDTTRAMSSMHMLW</sequence>
<dbReference type="Proteomes" id="UP000314294">
    <property type="component" value="Unassembled WGS sequence"/>
</dbReference>
<name>A0A4Z2J552_9TELE</name>
<protein>
    <submittedName>
        <fullName evidence="1">Uncharacterized protein</fullName>
    </submittedName>
</protein>
<accession>A0A4Z2J552</accession>
<gene>
    <name evidence="1" type="ORF">EYF80_005048</name>
</gene>
<proteinExistence type="predicted"/>
<dbReference type="AlphaFoldDB" id="A0A4Z2J552"/>
<comment type="caution">
    <text evidence="1">The sequence shown here is derived from an EMBL/GenBank/DDBJ whole genome shotgun (WGS) entry which is preliminary data.</text>
</comment>
<keyword evidence="2" id="KW-1185">Reference proteome</keyword>
<reference evidence="1 2" key="1">
    <citation type="submission" date="2019-03" db="EMBL/GenBank/DDBJ databases">
        <title>First draft genome of Liparis tanakae, snailfish: a comprehensive survey of snailfish specific genes.</title>
        <authorList>
            <person name="Kim W."/>
            <person name="Song I."/>
            <person name="Jeong J.-H."/>
            <person name="Kim D."/>
            <person name="Kim S."/>
            <person name="Ryu S."/>
            <person name="Song J.Y."/>
            <person name="Lee S.K."/>
        </authorList>
    </citation>
    <scope>NUCLEOTIDE SEQUENCE [LARGE SCALE GENOMIC DNA]</scope>
    <source>
        <tissue evidence="1">Muscle</tissue>
    </source>
</reference>